<evidence type="ECO:0000256" key="10">
    <source>
        <dbReference type="ARBA" id="ARBA00023239"/>
    </source>
</evidence>
<dbReference type="Gene3D" id="3.20.20.70">
    <property type="entry name" value="Aldolase class I"/>
    <property type="match status" value="2"/>
</dbReference>
<protein>
    <recommendedName>
        <fullName evidence="12 13">Multifunctional fusion protein</fullName>
    </recommendedName>
    <domain>
        <recommendedName>
            <fullName evidence="12">Indole-3-glycerol phosphate synthase</fullName>
            <shortName evidence="12">IGPS</shortName>
            <ecNumber evidence="12">4.1.1.48</ecNumber>
        </recommendedName>
    </domain>
    <domain>
        <recommendedName>
            <fullName evidence="13">N-(5'-phosphoribosyl)anthranilate isomerase</fullName>
            <shortName evidence="13">PRAI</shortName>
            <ecNumber evidence="13">5.3.1.24</ecNumber>
        </recommendedName>
    </domain>
</protein>
<evidence type="ECO:0000256" key="9">
    <source>
        <dbReference type="ARBA" id="ARBA00023235"/>
    </source>
</evidence>
<evidence type="ECO:0000313" key="17">
    <source>
        <dbReference type="Proteomes" id="UP001595926"/>
    </source>
</evidence>
<dbReference type="Proteomes" id="UP001595926">
    <property type="component" value="Unassembled WGS sequence"/>
</dbReference>
<dbReference type="InterPro" id="IPR045186">
    <property type="entry name" value="Indole-3-glycerol_P_synth"/>
</dbReference>
<dbReference type="HAMAP" id="MF_00135">
    <property type="entry name" value="PRAI"/>
    <property type="match status" value="1"/>
</dbReference>
<dbReference type="InterPro" id="IPR001240">
    <property type="entry name" value="PRAI_dom"/>
</dbReference>
<sequence length="453" mass="51282">METILAKIVEAKKKWVFEKKRKFPLEIFKSEVKKTNKDFYGALTSDKAVFILECKKGSPSKGLIRKKFDLKEIASVYKNYANAISVLTDEEFFMGSFANIGIVKNLVEQPILCKDFFIDEYQVYLARYYQADAVLLMLSVLTDEEYKGLARVARKLNMGILTEVSNEDELQRAIKLKARVMGINNRNLRDLTVDLNTTKLLAPKIPKDTIVISESGIYKNQQVRDLREYANGFLIGSSLMAEKNLELAIRKIVYGFNKVCGLTSIDNAQKAYNAGAVYGGLIFVESSPRYVNFDMAKSIVKNIKLNYVGVFKDEDLDKVVDYSYGLKLSAIQLHGNESQEYIDKLRSKIHKNCQIWKAYGVDKYQPEFLENVDYHVLDTKVGDQVGGSGKSFDWDLIKDKNNIVLAGGLSSKNIAEAIKLECSALDINSGVESKPGEKDERKLKEVFGIIRDY</sequence>
<evidence type="ECO:0000259" key="15">
    <source>
        <dbReference type="Pfam" id="PF00697"/>
    </source>
</evidence>
<dbReference type="InterPro" id="IPR013798">
    <property type="entry name" value="Indole-3-glycerol_P_synth_dom"/>
</dbReference>
<keyword evidence="8 12" id="KW-0057">Aromatic amino acid biosynthesis</keyword>
<evidence type="ECO:0000256" key="4">
    <source>
        <dbReference type="ARBA" id="ARBA00004696"/>
    </source>
</evidence>
<dbReference type="Pfam" id="PF00218">
    <property type="entry name" value="IGPS"/>
    <property type="match status" value="1"/>
</dbReference>
<evidence type="ECO:0000256" key="1">
    <source>
        <dbReference type="ARBA" id="ARBA00001164"/>
    </source>
</evidence>
<dbReference type="EMBL" id="JBHSJH010000003">
    <property type="protein sequence ID" value="MFC4892845.1"/>
    <property type="molecule type" value="Genomic_DNA"/>
</dbReference>
<evidence type="ECO:0000256" key="13">
    <source>
        <dbReference type="HAMAP-Rule" id="MF_00135"/>
    </source>
</evidence>
<dbReference type="EC" id="5.3.1.24" evidence="13"/>
<dbReference type="Pfam" id="PF00697">
    <property type="entry name" value="PRAI"/>
    <property type="match status" value="1"/>
</dbReference>
<dbReference type="CDD" id="cd00331">
    <property type="entry name" value="IGPS"/>
    <property type="match status" value="1"/>
</dbReference>
<dbReference type="NCBIfam" id="NF006945">
    <property type="entry name" value="PRK09427.1"/>
    <property type="match status" value="1"/>
</dbReference>
<dbReference type="CDD" id="cd00405">
    <property type="entry name" value="PRAI"/>
    <property type="match status" value="1"/>
</dbReference>
<accession>A0ABV9TCF6</accession>
<keyword evidence="11" id="KW-0511">Multifunctional enzyme</keyword>
<evidence type="ECO:0000256" key="11">
    <source>
        <dbReference type="ARBA" id="ARBA00023268"/>
    </source>
</evidence>
<comment type="caution">
    <text evidence="16">The sequence shown here is derived from an EMBL/GenBank/DDBJ whole genome shotgun (WGS) entry which is preliminary data.</text>
</comment>
<reference evidence="17" key="1">
    <citation type="journal article" date="2019" name="Int. J. Syst. Evol. Microbiol.">
        <title>The Global Catalogue of Microorganisms (GCM) 10K type strain sequencing project: providing services to taxonomists for standard genome sequencing and annotation.</title>
        <authorList>
            <consortium name="The Broad Institute Genomics Platform"/>
            <consortium name="The Broad Institute Genome Sequencing Center for Infectious Disease"/>
            <person name="Wu L."/>
            <person name="Ma J."/>
        </authorList>
    </citation>
    <scope>NUCLEOTIDE SEQUENCE [LARGE SCALE GENOMIC DNA]</scope>
    <source>
        <strain evidence="17">CGMCC 1.13718</strain>
    </source>
</reference>
<dbReference type="PANTHER" id="PTHR22854:SF2">
    <property type="entry name" value="INDOLE-3-GLYCEROL-PHOSPHATE SYNTHASE"/>
    <property type="match status" value="1"/>
</dbReference>
<comment type="pathway">
    <text evidence="3 13">Amino-acid biosynthesis; L-tryptophan biosynthesis; L-tryptophan from chorismate: step 3/5.</text>
</comment>
<evidence type="ECO:0000256" key="12">
    <source>
        <dbReference type="HAMAP-Rule" id="MF_00134"/>
    </source>
</evidence>
<dbReference type="PANTHER" id="PTHR22854">
    <property type="entry name" value="TRYPTOPHAN BIOSYNTHESIS PROTEIN"/>
    <property type="match status" value="1"/>
</dbReference>
<comment type="similarity">
    <text evidence="13">Belongs to the TrpF family.</text>
</comment>
<keyword evidence="7 12" id="KW-0822">Tryptophan biosynthesis</keyword>
<keyword evidence="5 12" id="KW-0028">Amino-acid biosynthesis</keyword>
<evidence type="ECO:0000313" key="16">
    <source>
        <dbReference type="EMBL" id="MFC4892845.1"/>
    </source>
</evidence>
<keyword evidence="10 12" id="KW-0456">Lyase</keyword>
<evidence type="ECO:0000259" key="14">
    <source>
        <dbReference type="Pfam" id="PF00218"/>
    </source>
</evidence>
<evidence type="ECO:0000256" key="6">
    <source>
        <dbReference type="ARBA" id="ARBA00022793"/>
    </source>
</evidence>
<gene>
    <name evidence="16" type="primary">trpCF</name>
    <name evidence="12" type="synonym">trpC</name>
    <name evidence="13" type="synonym">trpF</name>
    <name evidence="16" type="ORF">ACFPDQ_07255</name>
</gene>
<dbReference type="EC" id="4.1.1.48" evidence="12"/>
<feature type="domain" description="N-(5'phosphoribosyl) anthranilate isomerase (PRAI)" evidence="15">
    <location>
        <begin position="257"/>
        <end position="447"/>
    </location>
</feature>
<name>A0ABV9TCF6_9GAMM</name>
<evidence type="ECO:0000256" key="5">
    <source>
        <dbReference type="ARBA" id="ARBA00022605"/>
    </source>
</evidence>
<evidence type="ECO:0000256" key="3">
    <source>
        <dbReference type="ARBA" id="ARBA00004664"/>
    </source>
</evidence>
<keyword evidence="6 12" id="KW-0210">Decarboxylase</keyword>
<evidence type="ECO:0000256" key="8">
    <source>
        <dbReference type="ARBA" id="ARBA00023141"/>
    </source>
</evidence>
<dbReference type="SUPFAM" id="SSF51366">
    <property type="entry name" value="Ribulose-phoshate binding barrel"/>
    <property type="match status" value="2"/>
</dbReference>
<dbReference type="GO" id="GO:0004640">
    <property type="term" value="F:phosphoribosylanthranilate isomerase activity"/>
    <property type="evidence" value="ECO:0007669"/>
    <property type="project" value="UniProtKB-EC"/>
</dbReference>
<organism evidence="16 17">
    <name type="scientific">Pseudofrancisella aestuarii</name>
    <dbReference type="NCBI Taxonomy" id="2670347"/>
    <lineage>
        <taxon>Bacteria</taxon>
        <taxon>Pseudomonadati</taxon>
        <taxon>Pseudomonadota</taxon>
        <taxon>Gammaproteobacteria</taxon>
        <taxon>Thiotrichales</taxon>
        <taxon>Francisellaceae</taxon>
        <taxon>Pseudofrancisella</taxon>
    </lineage>
</organism>
<comment type="catalytic activity">
    <reaction evidence="2 12">
        <text>1-(2-carboxyphenylamino)-1-deoxy-D-ribulose 5-phosphate + H(+) = (1S,2R)-1-C-(indol-3-yl)glycerol 3-phosphate + CO2 + H2O</text>
        <dbReference type="Rhea" id="RHEA:23476"/>
        <dbReference type="ChEBI" id="CHEBI:15377"/>
        <dbReference type="ChEBI" id="CHEBI:15378"/>
        <dbReference type="ChEBI" id="CHEBI:16526"/>
        <dbReference type="ChEBI" id="CHEBI:58613"/>
        <dbReference type="ChEBI" id="CHEBI:58866"/>
        <dbReference type="EC" id="4.1.1.48"/>
    </reaction>
</comment>
<keyword evidence="17" id="KW-1185">Reference proteome</keyword>
<dbReference type="InterPro" id="IPR011060">
    <property type="entry name" value="RibuloseP-bd_barrel"/>
</dbReference>
<evidence type="ECO:0000256" key="2">
    <source>
        <dbReference type="ARBA" id="ARBA00001633"/>
    </source>
</evidence>
<keyword evidence="9 13" id="KW-0413">Isomerase</keyword>
<dbReference type="InterPro" id="IPR013785">
    <property type="entry name" value="Aldolase_TIM"/>
</dbReference>
<dbReference type="HAMAP" id="MF_00134_B">
    <property type="entry name" value="IGPS_B"/>
    <property type="match status" value="1"/>
</dbReference>
<evidence type="ECO:0000256" key="7">
    <source>
        <dbReference type="ARBA" id="ARBA00022822"/>
    </source>
</evidence>
<dbReference type="RefSeq" id="WP_119331144.1">
    <property type="nucleotide sequence ID" value="NZ_JBHSJH010000003.1"/>
</dbReference>
<proteinExistence type="inferred from homology"/>
<dbReference type="GO" id="GO:0004425">
    <property type="term" value="F:indole-3-glycerol-phosphate synthase activity"/>
    <property type="evidence" value="ECO:0007669"/>
    <property type="project" value="UniProtKB-EC"/>
</dbReference>
<comment type="catalytic activity">
    <reaction evidence="1 13">
        <text>N-(5-phospho-beta-D-ribosyl)anthranilate = 1-(2-carboxyphenylamino)-1-deoxy-D-ribulose 5-phosphate</text>
        <dbReference type="Rhea" id="RHEA:21540"/>
        <dbReference type="ChEBI" id="CHEBI:18277"/>
        <dbReference type="ChEBI" id="CHEBI:58613"/>
        <dbReference type="EC" id="5.3.1.24"/>
    </reaction>
</comment>
<comment type="pathway">
    <text evidence="4 12">Amino-acid biosynthesis; L-tryptophan biosynthesis; L-tryptophan from chorismate: step 4/5.</text>
</comment>
<feature type="domain" description="Indole-3-glycerol phosphate synthase" evidence="14">
    <location>
        <begin position="5"/>
        <end position="251"/>
    </location>
</feature>
<comment type="similarity">
    <text evidence="12">Belongs to the TrpC family.</text>
</comment>